<protein>
    <submittedName>
        <fullName evidence="1">Uncharacterized protein</fullName>
    </submittedName>
</protein>
<sequence length="47" mass="4907">MLDDAGVDPTDERVDRGLEAIRAAAVDREEPLSEAAARDVVLGAVDG</sequence>
<organism evidence="1 2">
    <name type="scientific">Halobaculum litoreum</name>
    <dbReference type="NCBI Taxonomy" id="3031998"/>
    <lineage>
        <taxon>Archaea</taxon>
        <taxon>Methanobacteriati</taxon>
        <taxon>Methanobacteriota</taxon>
        <taxon>Stenosarchaea group</taxon>
        <taxon>Halobacteria</taxon>
        <taxon>Halobacteriales</taxon>
        <taxon>Haloferacaceae</taxon>
        <taxon>Halobaculum</taxon>
    </lineage>
</organism>
<evidence type="ECO:0000313" key="2">
    <source>
        <dbReference type="Proteomes" id="UP001596368"/>
    </source>
</evidence>
<name>A0ABD5XW69_9EURY</name>
<gene>
    <name evidence="1" type="ORF">ACFQRB_17165</name>
</gene>
<dbReference type="AlphaFoldDB" id="A0ABD5XW69"/>
<comment type="caution">
    <text evidence="1">The sequence shown here is derived from an EMBL/GenBank/DDBJ whole genome shotgun (WGS) entry which is preliminary data.</text>
</comment>
<reference evidence="1 2" key="1">
    <citation type="journal article" date="2019" name="Int. J. Syst. Evol. Microbiol.">
        <title>The Global Catalogue of Microorganisms (GCM) 10K type strain sequencing project: providing services to taxonomists for standard genome sequencing and annotation.</title>
        <authorList>
            <consortium name="The Broad Institute Genomics Platform"/>
            <consortium name="The Broad Institute Genome Sequencing Center for Infectious Disease"/>
            <person name="Wu L."/>
            <person name="Ma J."/>
        </authorList>
    </citation>
    <scope>NUCLEOTIDE SEQUENCE [LARGE SCALE GENOMIC DNA]</scope>
    <source>
        <strain evidence="1 2">DT92</strain>
    </source>
</reference>
<dbReference type="Proteomes" id="UP001596368">
    <property type="component" value="Unassembled WGS sequence"/>
</dbReference>
<accession>A0ABD5XW69</accession>
<evidence type="ECO:0000313" key="1">
    <source>
        <dbReference type="EMBL" id="MFC7137726.1"/>
    </source>
</evidence>
<keyword evidence="2" id="KW-1185">Reference proteome</keyword>
<dbReference type="EMBL" id="JBHSZG010000002">
    <property type="protein sequence ID" value="MFC7137726.1"/>
    <property type="molecule type" value="Genomic_DNA"/>
</dbReference>
<proteinExistence type="predicted"/>